<feature type="transmembrane region" description="Helical" evidence="1">
    <location>
        <begin position="6"/>
        <end position="30"/>
    </location>
</feature>
<dbReference type="EMBL" id="RKQL01000006">
    <property type="protein sequence ID" value="RPE64477.1"/>
    <property type="molecule type" value="Genomic_DNA"/>
</dbReference>
<evidence type="ECO:0000313" key="3">
    <source>
        <dbReference type="Proteomes" id="UP000272193"/>
    </source>
</evidence>
<gene>
    <name evidence="2" type="ORF">EDC62_2296</name>
</gene>
<keyword evidence="3" id="KW-1185">Reference proteome</keyword>
<sequence length="89" mass="9287">MGPVAAFWHLLNFFAPAAALAVYGGCLLAWMSGQRLGAAAIGWRIALNFALGAGVLVAGLLLLGRDGRMLTYAALVLVVGSVLAFQTRR</sequence>
<keyword evidence="1" id="KW-1133">Transmembrane helix</keyword>
<protein>
    <submittedName>
        <fullName evidence="2">Uncharacterized protein</fullName>
    </submittedName>
</protein>
<accession>A0A3N4UH35</accession>
<proteinExistence type="predicted"/>
<keyword evidence="1" id="KW-0472">Membrane</keyword>
<evidence type="ECO:0000256" key="1">
    <source>
        <dbReference type="SAM" id="Phobius"/>
    </source>
</evidence>
<reference evidence="2 3" key="1">
    <citation type="submission" date="2018-11" db="EMBL/GenBank/DDBJ databases">
        <title>Genomic Encyclopedia of Type Strains, Phase IV (KMG-IV): sequencing the most valuable type-strain genomes for metagenomic binning, comparative biology and taxonomic classification.</title>
        <authorList>
            <person name="Goeker M."/>
        </authorList>
    </citation>
    <scope>NUCLEOTIDE SEQUENCE [LARGE SCALE GENOMIC DNA]</scope>
    <source>
        <strain evidence="2 3">DSM 101684</strain>
    </source>
</reference>
<feature type="transmembrane region" description="Helical" evidence="1">
    <location>
        <begin position="42"/>
        <end position="63"/>
    </location>
</feature>
<dbReference type="Proteomes" id="UP000272193">
    <property type="component" value="Unassembled WGS sequence"/>
</dbReference>
<dbReference type="AlphaFoldDB" id="A0A3N4UH35"/>
<feature type="transmembrane region" description="Helical" evidence="1">
    <location>
        <begin position="69"/>
        <end position="85"/>
    </location>
</feature>
<comment type="caution">
    <text evidence="2">The sequence shown here is derived from an EMBL/GenBank/DDBJ whole genome shotgun (WGS) entry which is preliminary data.</text>
</comment>
<keyword evidence="1" id="KW-0812">Transmembrane</keyword>
<evidence type="ECO:0000313" key="2">
    <source>
        <dbReference type="EMBL" id="RPE64477.1"/>
    </source>
</evidence>
<dbReference type="RefSeq" id="WP_124223861.1">
    <property type="nucleotide sequence ID" value="NZ_RKQL01000006.1"/>
</dbReference>
<name>A0A3N4UH35_9BURK</name>
<organism evidence="2 3">
    <name type="scientific">Tibeticola sediminis</name>
    <dbReference type="NCBI Taxonomy" id="1917811"/>
    <lineage>
        <taxon>Bacteria</taxon>
        <taxon>Pseudomonadati</taxon>
        <taxon>Pseudomonadota</taxon>
        <taxon>Betaproteobacteria</taxon>
        <taxon>Burkholderiales</taxon>
        <taxon>Comamonadaceae</taxon>
        <taxon>Tibeticola</taxon>
    </lineage>
</organism>